<dbReference type="InterPro" id="IPR003343">
    <property type="entry name" value="Big_2"/>
</dbReference>
<dbReference type="Pfam" id="PF02368">
    <property type="entry name" value="Big_2"/>
    <property type="match status" value="6"/>
</dbReference>
<evidence type="ECO:0000313" key="2">
    <source>
        <dbReference type="EMBL" id="MEK9500150.1"/>
    </source>
</evidence>
<feature type="domain" description="BIG2" evidence="1">
    <location>
        <begin position="377"/>
        <end position="457"/>
    </location>
</feature>
<feature type="domain" description="BIG2" evidence="1">
    <location>
        <begin position="112"/>
        <end position="191"/>
    </location>
</feature>
<comment type="caution">
    <text evidence="2">The sequence shown here is derived from an EMBL/GenBank/DDBJ whole genome shotgun (WGS) entry which is preliminary data.</text>
</comment>
<feature type="domain" description="BIG2" evidence="1">
    <location>
        <begin position="199"/>
        <end position="279"/>
    </location>
</feature>
<accession>A0ABU9E973</accession>
<evidence type="ECO:0000313" key="3">
    <source>
        <dbReference type="Proteomes" id="UP001484239"/>
    </source>
</evidence>
<proteinExistence type="predicted"/>
<dbReference type="RefSeq" id="WP_405286350.1">
    <property type="nucleotide sequence ID" value="NZ_JBBHLI010000002.1"/>
</dbReference>
<sequence>MTAFVAALALLGACTDGTLVPPEDIAALHTWPASAEVDPGQGVAFAAWFVRTTGDSVPAGVTWSATGGTIDAAGRFTAPASPGSVWVVARDASGTGAADSSHVAVRAPDPSLPASIQVTPRVVSLHVGGASALTARVANAQGAALTATPIGWWSSASSVAVVDGHGRVSATGEGVARIVARVTGTALADTAEVEVARAPVTTVSVLPGGATLQVGAETDFSAALFGPGGEPLQGRTVAWTSSDTGVARVGAGGRAVALAPGTTRITALAEGVQGAADLTVTLAPPPPPPAVASVDVGPLTATVPIGATTHFAAIPRAADGTALTGRVVTWSVVHPAVAAMAPDGGATGLSAGTTVVRASVEGVTGSGTLTVTDTATVVGSVTVAPSVAAVETGQSVALSVVVRDLGDAVIEGVPVGWWSEAPAVATVGADGTVTGVAPGSAVIRAASGGVEGSATVTVSDGPPPPPPAVSSVSIAPGAAALDVGGAAAFSATPRAADGSALSGRVVTWSVVDGSVASVSADGTVTALAPGATTLRATSEGVVGSAALTVADTVTVIGSVAVAPVSPALETGEAITLSATVRDTAGVVVTGAPVEWSSDTPGVASVNASGRVTGVAAGSAGITAKSGGVQGAATVTVSDPPPPAVASVSVSPASSALAVGASTTLSATPRAADGTVLTGRDVVWSSGQSGVATVDDSGRVTGVAGGYTAITATVEGVSGSATVSVTAPGGAGLADECRSPGAGWIWCDDFDENRLSSYFEVDHAGGAFQRTAGVGADGSTGMRVEFSPGQVGAGSLHLAVGRTPQSYMAPADAGTADYRELYWRVYVKNDAGWTGGGGEKLSRAFIFASPSNWSQAMIAHVWSGGAGENHLFLDPVRGTDASGNLVTTQYNDFANMTWLGGDASATPIFDAAHVGSWYCVEAHVRLNTAGQSDGVFELWIDDALEAQRTGLNWLGNFSAYGLNAVYLENYWNGGAPRSQGRTLDNFVVSTQRIGC</sequence>
<feature type="domain" description="BIG2" evidence="1">
    <location>
        <begin position="468"/>
        <end position="548"/>
    </location>
</feature>
<dbReference type="SMART" id="SM00635">
    <property type="entry name" value="BID_2"/>
    <property type="match status" value="7"/>
</dbReference>
<protein>
    <submittedName>
        <fullName evidence="2">Ig-like domain-containing protein</fullName>
    </submittedName>
</protein>
<feature type="domain" description="BIG2" evidence="1">
    <location>
        <begin position="290"/>
        <end position="370"/>
    </location>
</feature>
<feature type="domain" description="BIG2" evidence="1">
    <location>
        <begin position="643"/>
        <end position="723"/>
    </location>
</feature>
<name>A0ABU9E973_9BACT</name>
<gene>
    <name evidence="2" type="ORF">WI372_04105</name>
</gene>
<dbReference type="Proteomes" id="UP001484239">
    <property type="component" value="Unassembled WGS sequence"/>
</dbReference>
<dbReference type="SUPFAM" id="SSF49373">
    <property type="entry name" value="Invasin/intimin cell-adhesion fragments"/>
    <property type="match status" value="6"/>
</dbReference>
<evidence type="ECO:0000259" key="1">
    <source>
        <dbReference type="SMART" id="SM00635"/>
    </source>
</evidence>
<reference evidence="2 3" key="1">
    <citation type="submission" date="2024-02" db="EMBL/GenBank/DDBJ databases">
        <title>A novel Gemmatimonadota bacterium.</title>
        <authorList>
            <person name="Du Z.-J."/>
            <person name="Ye Y.-Q."/>
        </authorList>
    </citation>
    <scope>NUCLEOTIDE SEQUENCE [LARGE SCALE GENOMIC DNA]</scope>
    <source>
        <strain evidence="2 3">DH-20</strain>
    </source>
</reference>
<feature type="domain" description="BIG2" evidence="1">
    <location>
        <begin position="555"/>
        <end position="635"/>
    </location>
</feature>
<organism evidence="2 3">
    <name type="scientific">Gaopeijia maritima</name>
    <dbReference type="NCBI Taxonomy" id="3119007"/>
    <lineage>
        <taxon>Bacteria</taxon>
        <taxon>Pseudomonadati</taxon>
        <taxon>Gemmatimonadota</taxon>
        <taxon>Longimicrobiia</taxon>
        <taxon>Gaopeijiales</taxon>
        <taxon>Gaopeijiaceae</taxon>
        <taxon>Gaopeijia</taxon>
    </lineage>
</organism>
<dbReference type="Gene3D" id="2.60.40.1080">
    <property type="match status" value="7"/>
</dbReference>
<keyword evidence="3" id="KW-1185">Reference proteome</keyword>
<dbReference type="InterPro" id="IPR008964">
    <property type="entry name" value="Invasin/intimin_cell_adhesion"/>
</dbReference>
<dbReference type="Gene3D" id="2.60.120.200">
    <property type="match status" value="1"/>
</dbReference>
<dbReference type="EMBL" id="JBBHLI010000002">
    <property type="protein sequence ID" value="MEK9500150.1"/>
    <property type="molecule type" value="Genomic_DNA"/>
</dbReference>